<evidence type="ECO:0000313" key="1">
    <source>
        <dbReference type="EMBL" id="XDQ75609.1"/>
    </source>
</evidence>
<protein>
    <submittedName>
        <fullName evidence="1">DUF6461 domain-containing protein</fullName>
    </submittedName>
</protein>
<dbReference type="RefSeq" id="WP_369148139.1">
    <property type="nucleotide sequence ID" value="NZ_CP163444.1"/>
</dbReference>
<accession>A0AB39T7Y0</accession>
<dbReference type="Pfam" id="PF20062">
    <property type="entry name" value="DUF6461"/>
    <property type="match status" value="1"/>
</dbReference>
<sequence length="55" mass="5813">MQHRRLGVPGERAADAETDLPSPAAFALAEYLTGVAVAPALLQDTTFTCATVKIR</sequence>
<gene>
    <name evidence="1" type="ORF">AB5J54_36060</name>
</gene>
<dbReference type="EMBL" id="CP163444">
    <property type="protein sequence ID" value="XDQ75609.1"/>
    <property type="molecule type" value="Genomic_DNA"/>
</dbReference>
<dbReference type="InterPro" id="IPR045592">
    <property type="entry name" value="DUF6461"/>
</dbReference>
<reference evidence="1" key="1">
    <citation type="submission" date="2024-07" db="EMBL/GenBank/DDBJ databases">
        <authorList>
            <person name="Yu S.T."/>
        </authorList>
    </citation>
    <scope>NUCLEOTIDE SEQUENCE</scope>
    <source>
        <strain evidence="1">R44</strain>
    </source>
</reference>
<proteinExistence type="predicted"/>
<organism evidence="1">
    <name type="scientific">Streptomyces sp. R44</name>
    <dbReference type="NCBI Taxonomy" id="3238633"/>
    <lineage>
        <taxon>Bacteria</taxon>
        <taxon>Bacillati</taxon>
        <taxon>Actinomycetota</taxon>
        <taxon>Actinomycetes</taxon>
        <taxon>Kitasatosporales</taxon>
        <taxon>Streptomycetaceae</taxon>
        <taxon>Streptomyces</taxon>
    </lineage>
</organism>
<dbReference type="AlphaFoldDB" id="A0AB39T7Y0"/>
<name>A0AB39T7Y0_9ACTN</name>